<dbReference type="NCBIfam" id="TIGR03901">
    <property type="entry name" value="MYXO-CTERM"/>
    <property type="match status" value="1"/>
</dbReference>
<feature type="region of interest" description="Disordered" evidence="1">
    <location>
        <begin position="261"/>
        <end position="338"/>
    </location>
</feature>
<evidence type="ECO:0000313" key="2">
    <source>
        <dbReference type="EMBL" id="MCY1004053.1"/>
    </source>
</evidence>
<keyword evidence="3" id="KW-1185">Reference proteome</keyword>
<name>A0A9X3ERH4_9BACT</name>
<dbReference type="EMBL" id="JAPNKE010000002">
    <property type="protein sequence ID" value="MCY1004053.1"/>
    <property type="molecule type" value="Genomic_DNA"/>
</dbReference>
<dbReference type="Proteomes" id="UP001150924">
    <property type="component" value="Unassembled WGS sequence"/>
</dbReference>
<protein>
    <submittedName>
        <fullName evidence="2">MYXO-CTERM sorting domain-containing protein</fullName>
    </submittedName>
</protein>
<gene>
    <name evidence="2" type="ORF">OV079_00400</name>
</gene>
<comment type="caution">
    <text evidence="2">The sequence shown here is derived from an EMBL/GenBank/DDBJ whole genome shotgun (WGS) entry which is preliminary data.</text>
</comment>
<sequence>MLERGSRIRRLVEGTALVGACALSVLVARPAEACGVPESGLTSSVPEDGAIYPGNAALLFDGWGIGLDGITVTVDGEPAELLPAAFDDFVADLAVVVEPTPMAGQTVVVSGSFCPDEGCEPVTITYTAGPEDVEAPQPLVEESFFAVYDHADFMSSGGDCMSDSDLTLYVHLSQAIPAPGEPSLFTIAWDPDGEGDLGFRRTVRVPTGAKVAPLSLVTEQLGGKDPRTEVCLEVTAFDAAGNAANTFELCPACFAREDALPRETETPPEPDWTEADGVPGSPCAGEQPLTTGEEPTGTDTSSGGDSSSESSSDSVSDTDSGGATGGEDGDKGCACSTHGGDPGDAGRFLLFVLGLGLALVKRRS</sequence>
<proteinExistence type="predicted"/>
<feature type="compositionally biased region" description="Low complexity" evidence="1">
    <location>
        <begin position="290"/>
        <end position="321"/>
    </location>
</feature>
<evidence type="ECO:0000256" key="1">
    <source>
        <dbReference type="SAM" id="MobiDB-lite"/>
    </source>
</evidence>
<dbReference type="AlphaFoldDB" id="A0A9X3ERH4"/>
<reference evidence="2" key="1">
    <citation type="submission" date="2022-11" db="EMBL/GenBank/DDBJ databases">
        <title>Minimal conservation of predation-associated metabolite biosynthetic gene clusters underscores biosynthetic potential of Myxococcota including descriptions for ten novel species: Archangium lansinium sp. nov., Myxococcus landrumus sp. nov., Nannocystis bai.</title>
        <authorList>
            <person name="Ahearne A."/>
            <person name="Stevens C."/>
            <person name="Phillips K."/>
        </authorList>
    </citation>
    <scope>NUCLEOTIDE SEQUENCE</scope>
    <source>
        <strain evidence="2">Na p29</strain>
    </source>
</reference>
<dbReference type="InterPro" id="IPR024038">
    <property type="entry name" value="MYXO-CTERM"/>
</dbReference>
<dbReference type="RefSeq" id="WP_267765580.1">
    <property type="nucleotide sequence ID" value="NZ_JAPNKE010000002.1"/>
</dbReference>
<accession>A0A9X3ERH4</accession>
<organism evidence="2 3">
    <name type="scientific">Nannocystis pusilla</name>
    <dbReference type="NCBI Taxonomy" id="889268"/>
    <lineage>
        <taxon>Bacteria</taxon>
        <taxon>Pseudomonadati</taxon>
        <taxon>Myxococcota</taxon>
        <taxon>Polyangia</taxon>
        <taxon>Nannocystales</taxon>
        <taxon>Nannocystaceae</taxon>
        <taxon>Nannocystis</taxon>
    </lineage>
</organism>
<evidence type="ECO:0000313" key="3">
    <source>
        <dbReference type="Proteomes" id="UP001150924"/>
    </source>
</evidence>